<accession>A0A955IWX5</accession>
<sequence>MAYYIPVYRKMNLHRESLVRRELPIEGDLIVKVGDSVLPFTKIGRATISKDFLVLPPKIKIQRSMLPKPLIYEGEVLGRAGFRSFKAPFNGYFEEDSINGLVYKREKQDYWMLAGVWGVVSEVVGGRSVTIKAQVIDINFSAACGTDHMAELIVFPNPSKLLDLEYLQNFSKGIKGKIVYVGDFLRKELVLKAIELKVGALIGGSIEKDIFNLAKSRGLGVGITTGFGQLQTPSKVFDFLKTVSNRHVFIDVSDGKLTIPIPSEFNTSSFAENGESICEVKKEVPVLVLQSPYFGREGKVDDIQNDKIYVKLNESEEVHEINNSNLLALL</sequence>
<reference evidence="1" key="2">
    <citation type="journal article" date="2021" name="Microbiome">
        <title>Successional dynamics and alternative stable states in a saline activated sludge microbial community over 9 years.</title>
        <authorList>
            <person name="Wang Y."/>
            <person name="Ye J."/>
            <person name="Ju F."/>
            <person name="Liu L."/>
            <person name="Boyd J.A."/>
            <person name="Deng Y."/>
            <person name="Parks D.H."/>
            <person name="Jiang X."/>
            <person name="Yin X."/>
            <person name="Woodcroft B.J."/>
            <person name="Tyson G.W."/>
            <person name="Hugenholtz P."/>
            <person name="Polz M.F."/>
            <person name="Zhang T."/>
        </authorList>
    </citation>
    <scope>NUCLEOTIDE SEQUENCE</scope>
    <source>
        <strain evidence="1">HKST-UBA80</strain>
    </source>
</reference>
<reference evidence="1" key="1">
    <citation type="submission" date="2020-04" db="EMBL/GenBank/DDBJ databases">
        <authorList>
            <person name="Zhang T."/>
        </authorList>
    </citation>
    <scope>NUCLEOTIDE SEQUENCE</scope>
    <source>
        <strain evidence="1">HKST-UBA80</strain>
    </source>
</reference>
<name>A0A955IWX5_UNCKA</name>
<organism evidence="1 2">
    <name type="scientific">candidate division WWE3 bacterium</name>
    <dbReference type="NCBI Taxonomy" id="2053526"/>
    <lineage>
        <taxon>Bacteria</taxon>
        <taxon>Katanobacteria</taxon>
    </lineage>
</organism>
<proteinExistence type="predicted"/>
<gene>
    <name evidence="1" type="ORF">KDA10_01125</name>
</gene>
<comment type="caution">
    <text evidence="1">The sequence shown here is derived from an EMBL/GenBank/DDBJ whole genome shotgun (WGS) entry which is preliminary data.</text>
</comment>
<evidence type="ECO:0000313" key="1">
    <source>
        <dbReference type="EMBL" id="MCA9301955.1"/>
    </source>
</evidence>
<dbReference type="EMBL" id="JAGQNY010000004">
    <property type="protein sequence ID" value="MCA9301955.1"/>
    <property type="molecule type" value="Genomic_DNA"/>
</dbReference>
<dbReference type="Proteomes" id="UP000714817">
    <property type="component" value="Unassembled WGS sequence"/>
</dbReference>
<protein>
    <submittedName>
        <fullName evidence="1">Uncharacterized protein</fullName>
    </submittedName>
</protein>
<evidence type="ECO:0000313" key="2">
    <source>
        <dbReference type="Proteomes" id="UP000714817"/>
    </source>
</evidence>
<dbReference type="AlphaFoldDB" id="A0A955IWX5"/>